<evidence type="ECO:0000313" key="9">
    <source>
        <dbReference type="EMBL" id="USW50856.1"/>
    </source>
</evidence>
<evidence type="ECO:0000256" key="1">
    <source>
        <dbReference type="ARBA" id="ARBA00004141"/>
    </source>
</evidence>
<feature type="transmembrane region" description="Helical" evidence="7">
    <location>
        <begin position="152"/>
        <end position="171"/>
    </location>
</feature>
<sequence>MTFKRQDSSVPLLAEERRDDTRRSGSREEGRGLMGERTLSQDIRDGHGVEMPGYDTEGNALTAMEKKYRLVDAEIDSHGMGRYQWFVWLLCGFGYLLDLLWAQAFGLVLGPLQQELGFGDGESGNISVAFSAGLTVGAFFWGIMGDVIGRRWVFNLTCFISGAFGIALGGVSTYGQFLVLVVFIGFGIGGNIPVDTTICLEFLPSDRQFLLAMLSIFQPIGVVGTCAIAYAFVPSHSCSPNFSEADALPSCYNVAEGEACCTSAQNMGWRYVVYTLGAVNVMVFLLRFVIFTIQESPKFLLSHGRDAEAIKVLEAVAKSNNRVCNLKLSDFERADTEDDSESAFSGRVEYADKKYWKSQAKKELGRYKQLFQGKQMIVVTVLVWLTYIFDFWGFTLAGYYFPKIIAIKNSEVDVSLRRTYRNYIAIYAPGILGVVLGAMLVRVSRLGQKWTMVLSSGLMGLSIIIFSTVNSEASNIGLNIMEYFFQSMFNAVLYGWTPGVFPADIRGTATGLATTWGRLFSILAPLIAQSIQSEDGLKDPETLKTFLYMAGGITLGCVVTTALLPNKIKRR</sequence>
<dbReference type="PANTHER" id="PTHR23511">
    <property type="entry name" value="SYNAPTIC VESICLE GLYCOPROTEIN 2"/>
    <property type="match status" value="1"/>
</dbReference>
<organism evidence="9 10">
    <name type="scientific">Septoria linicola</name>
    <dbReference type="NCBI Taxonomy" id="215465"/>
    <lineage>
        <taxon>Eukaryota</taxon>
        <taxon>Fungi</taxon>
        <taxon>Dikarya</taxon>
        <taxon>Ascomycota</taxon>
        <taxon>Pezizomycotina</taxon>
        <taxon>Dothideomycetes</taxon>
        <taxon>Dothideomycetidae</taxon>
        <taxon>Mycosphaerellales</taxon>
        <taxon>Mycosphaerellaceae</taxon>
        <taxon>Septoria</taxon>
    </lineage>
</organism>
<dbReference type="PROSITE" id="PS50850">
    <property type="entry name" value="MFS"/>
    <property type="match status" value="1"/>
</dbReference>
<evidence type="ECO:0000256" key="7">
    <source>
        <dbReference type="SAM" id="Phobius"/>
    </source>
</evidence>
<dbReference type="InterPro" id="IPR036259">
    <property type="entry name" value="MFS_trans_sf"/>
</dbReference>
<proteinExistence type="predicted"/>
<dbReference type="EMBL" id="CP099420">
    <property type="protein sequence ID" value="USW50856.1"/>
    <property type="molecule type" value="Genomic_DNA"/>
</dbReference>
<feature type="domain" description="Major facilitator superfamily (MFS) profile" evidence="8">
    <location>
        <begin position="87"/>
        <end position="568"/>
    </location>
</feature>
<feature type="transmembrane region" description="Helical" evidence="7">
    <location>
        <begin position="126"/>
        <end position="145"/>
    </location>
</feature>
<keyword evidence="10" id="KW-1185">Reference proteome</keyword>
<comment type="subcellular location">
    <subcellularLocation>
        <location evidence="1">Membrane</location>
        <topology evidence="1">Multi-pass membrane protein</topology>
    </subcellularLocation>
</comment>
<dbReference type="CDD" id="cd17316">
    <property type="entry name" value="MFS_SV2_like"/>
    <property type="match status" value="1"/>
</dbReference>
<evidence type="ECO:0000259" key="8">
    <source>
        <dbReference type="PROSITE" id="PS50850"/>
    </source>
</evidence>
<feature type="transmembrane region" description="Helical" evidence="7">
    <location>
        <begin position="210"/>
        <end position="233"/>
    </location>
</feature>
<keyword evidence="4 7" id="KW-1133">Transmembrane helix</keyword>
<keyword evidence="5 7" id="KW-0472">Membrane</keyword>
<dbReference type="Pfam" id="PF07690">
    <property type="entry name" value="MFS_1"/>
    <property type="match status" value="1"/>
</dbReference>
<keyword evidence="2" id="KW-0813">Transport</keyword>
<feature type="transmembrane region" description="Helical" evidence="7">
    <location>
        <begin position="271"/>
        <end position="293"/>
    </location>
</feature>
<evidence type="ECO:0000256" key="2">
    <source>
        <dbReference type="ARBA" id="ARBA00022448"/>
    </source>
</evidence>
<protein>
    <submittedName>
        <fullName evidence="9">Major facilitator superfamily, MFS transporter superfamily</fullName>
    </submittedName>
</protein>
<feature type="transmembrane region" description="Helical" evidence="7">
    <location>
        <begin position="546"/>
        <end position="564"/>
    </location>
</feature>
<dbReference type="GO" id="GO:0022857">
    <property type="term" value="F:transmembrane transporter activity"/>
    <property type="evidence" value="ECO:0007669"/>
    <property type="project" value="InterPro"/>
</dbReference>
<dbReference type="PANTHER" id="PTHR23511:SF3">
    <property type="entry name" value="MAJOR FACILITATOR SUPERFAMILY (MFS) PROFILE DOMAIN-CONTAINING PROTEIN"/>
    <property type="match status" value="1"/>
</dbReference>
<dbReference type="Proteomes" id="UP001056384">
    <property type="component" value="Chromosome 3"/>
</dbReference>
<dbReference type="GO" id="GO:0016020">
    <property type="term" value="C:membrane"/>
    <property type="evidence" value="ECO:0007669"/>
    <property type="project" value="UniProtKB-SubCell"/>
</dbReference>
<dbReference type="OrthoDB" id="4139357at2759"/>
<dbReference type="AlphaFoldDB" id="A0A9Q9ART3"/>
<keyword evidence="3 7" id="KW-0812">Transmembrane</keyword>
<gene>
    <name evidence="9" type="ORF">Slin15195_G041750</name>
</gene>
<dbReference type="InterPro" id="IPR011701">
    <property type="entry name" value="MFS"/>
</dbReference>
<dbReference type="InterPro" id="IPR020846">
    <property type="entry name" value="MFS_dom"/>
</dbReference>
<reference evidence="9" key="1">
    <citation type="submission" date="2022-06" db="EMBL/GenBank/DDBJ databases">
        <title>Complete genome sequences of two strains of the flax pathogen Septoria linicola.</title>
        <authorList>
            <person name="Lapalu N."/>
            <person name="Simon A."/>
            <person name="Demenou B."/>
            <person name="Paumier D."/>
            <person name="Guillot M.-P."/>
            <person name="Gout L."/>
            <person name="Valade R."/>
        </authorList>
    </citation>
    <scope>NUCLEOTIDE SEQUENCE</scope>
    <source>
        <strain evidence="9">SE15195</strain>
    </source>
</reference>
<evidence type="ECO:0000256" key="3">
    <source>
        <dbReference type="ARBA" id="ARBA00022692"/>
    </source>
</evidence>
<accession>A0A9Q9ART3</accession>
<evidence type="ECO:0000256" key="4">
    <source>
        <dbReference type="ARBA" id="ARBA00022989"/>
    </source>
</evidence>
<feature type="transmembrane region" description="Helical" evidence="7">
    <location>
        <begin position="85"/>
        <end position="106"/>
    </location>
</feature>
<evidence type="ECO:0000256" key="5">
    <source>
        <dbReference type="ARBA" id="ARBA00023136"/>
    </source>
</evidence>
<evidence type="ECO:0000313" key="10">
    <source>
        <dbReference type="Proteomes" id="UP001056384"/>
    </source>
</evidence>
<dbReference type="Gene3D" id="1.20.1250.20">
    <property type="entry name" value="MFS general substrate transporter like domains"/>
    <property type="match status" value="1"/>
</dbReference>
<feature type="transmembrane region" description="Helical" evidence="7">
    <location>
        <begin position="177"/>
        <end position="203"/>
    </location>
</feature>
<feature type="transmembrane region" description="Helical" evidence="7">
    <location>
        <begin position="420"/>
        <end position="443"/>
    </location>
</feature>
<evidence type="ECO:0000256" key="6">
    <source>
        <dbReference type="SAM" id="MobiDB-lite"/>
    </source>
</evidence>
<feature type="region of interest" description="Disordered" evidence="6">
    <location>
        <begin position="1"/>
        <end position="37"/>
    </location>
</feature>
<name>A0A9Q9ART3_9PEZI</name>
<dbReference type="SUPFAM" id="SSF103473">
    <property type="entry name" value="MFS general substrate transporter"/>
    <property type="match status" value="1"/>
</dbReference>
<feature type="transmembrane region" description="Helical" evidence="7">
    <location>
        <begin position="376"/>
        <end position="400"/>
    </location>
</feature>
<feature type="transmembrane region" description="Helical" evidence="7">
    <location>
        <begin position="450"/>
        <end position="469"/>
    </location>
</feature>
<feature type="compositionally biased region" description="Basic and acidic residues" evidence="6">
    <location>
        <begin position="14"/>
        <end position="31"/>
    </location>
</feature>